<keyword evidence="10" id="KW-0718">Serine biosynthesis</keyword>
<dbReference type="PANTHER" id="PTHR43344:SF2">
    <property type="entry name" value="PHOSPHOSERINE PHOSPHATASE"/>
    <property type="match status" value="1"/>
</dbReference>
<comment type="similarity">
    <text evidence="3">Belongs to the HAD-like hydrolase superfamily. SerB family.</text>
</comment>
<dbReference type="Pfam" id="PF12710">
    <property type="entry name" value="HAD"/>
    <property type="match status" value="1"/>
</dbReference>
<evidence type="ECO:0000256" key="6">
    <source>
        <dbReference type="ARBA" id="ARBA00022605"/>
    </source>
</evidence>
<evidence type="ECO:0000256" key="8">
    <source>
        <dbReference type="ARBA" id="ARBA00022801"/>
    </source>
</evidence>
<organism evidence="14 15">
    <name type="scientific">Sneathiella chinensis</name>
    <dbReference type="NCBI Taxonomy" id="349750"/>
    <lineage>
        <taxon>Bacteria</taxon>
        <taxon>Pseudomonadati</taxon>
        <taxon>Pseudomonadota</taxon>
        <taxon>Alphaproteobacteria</taxon>
        <taxon>Sneathiellales</taxon>
        <taxon>Sneathiellaceae</taxon>
        <taxon>Sneathiella</taxon>
    </lineage>
</organism>
<proteinExistence type="inferred from homology"/>
<comment type="catalytic activity">
    <reaction evidence="13">
        <text>O-phospho-D-serine + H2O = D-serine + phosphate</text>
        <dbReference type="Rhea" id="RHEA:24873"/>
        <dbReference type="ChEBI" id="CHEBI:15377"/>
        <dbReference type="ChEBI" id="CHEBI:35247"/>
        <dbReference type="ChEBI" id="CHEBI:43474"/>
        <dbReference type="ChEBI" id="CHEBI:58680"/>
        <dbReference type="EC" id="3.1.3.3"/>
    </reaction>
</comment>
<dbReference type="SFLD" id="SFLDF00029">
    <property type="entry name" value="phosphoserine_phosphatase"/>
    <property type="match status" value="1"/>
</dbReference>
<dbReference type="InterPro" id="IPR023214">
    <property type="entry name" value="HAD_sf"/>
</dbReference>
<evidence type="ECO:0000313" key="14">
    <source>
        <dbReference type="EMBL" id="GLQ05147.1"/>
    </source>
</evidence>
<evidence type="ECO:0000256" key="11">
    <source>
        <dbReference type="ARBA" id="ARBA00031693"/>
    </source>
</evidence>
<comment type="caution">
    <text evidence="14">The sequence shown here is derived from an EMBL/GenBank/DDBJ whole genome shotgun (WGS) entry which is preliminary data.</text>
</comment>
<evidence type="ECO:0000256" key="3">
    <source>
        <dbReference type="ARBA" id="ARBA00009184"/>
    </source>
</evidence>
<comment type="cofactor">
    <cofactor evidence="1">
        <name>Mg(2+)</name>
        <dbReference type="ChEBI" id="CHEBI:18420"/>
    </cofactor>
</comment>
<dbReference type="PANTHER" id="PTHR43344">
    <property type="entry name" value="PHOSPHOSERINE PHOSPHATASE"/>
    <property type="match status" value="1"/>
</dbReference>
<sequence length="301" mass="32452">MKNHVATVVTHPDKSDLTSSLQDQLASQLAAEGARNMTFRWLNEGVAFDCFFDAEGMDAAESILAPLKGDYDCTVQPNENRRKRLLVSDMDSTMIDMESLDVMADALGVGAAVRALTEQSMQGTLNFEQSLRARVSLLAGKPAAALDDLVGRISYLPGAKTLIQTMRKYGAYTALISGGFTFTTEVVAKALGFHEHHANPLPIKEDKILGTLGPEILGPASKADLLTRLCRQRGLTPLDAAAVGDGANDIPMLQTAGLGVAYHGQPIVVEQTPRHINHADLTALLYFQGYHHSEFTDSEDG</sequence>
<evidence type="ECO:0000256" key="4">
    <source>
        <dbReference type="ARBA" id="ARBA00012640"/>
    </source>
</evidence>
<dbReference type="NCBIfam" id="TIGR01488">
    <property type="entry name" value="HAD-SF-IB"/>
    <property type="match status" value="1"/>
</dbReference>
<comment type="catalytic activity">
    <reaction evidence="12">
        <text>O-phospho-L-serine + H2O = L-serine + phosphate</text>
        <dbReference type="Rhea" id="RHEA:21208"/>
        <dbReference type="ChEBI" id="CHEBI:15377"/>
        <dbReference type="ChEBI" id="CHEBI:33384"/>
        <dbReference type="ChEBI" id="CHEBI:43474"/>
        <dbReference type="ChEBI" id="CHEBI:57524"/>
        <dbReference type="EC" id="3.1.3.3"/>
    </reaction>
</comment>
<dbReference type="NCBIfam" id="TIGR00338">
    <property type="entry name" value="serB"/>
    <property type="match status" value="1"/>
</dbReference>
<evidence type="ECO:0000256" key="2">
    <source>
        <dbReference type="ARBA" id="ARBA00005135"/>
    </source>
</evidence>
<evidence type="ECO:0000256" key="5">
    <source>
        <dbReference type="ARBA" id="ARBA00015196"/>
    </source>
</evidence>
<evidence type="ECO:0000256" key="12">
    <source>
        <dbReference type="ARBA" id="ARBA00048138"/>
    </source>
</evidence>
<accession>A0ABQ5TYT6</accession>
<evidence type="ECO:0000256" key="7">
    <source>
        <dbReference type="ARBA" id="ARBA00022723"/>
    </source>
</evidence>
<dbReference type="SFLD" id="SFLDS00003">
    <property type="entry name" value="Haloacid_Dehalogenase"/>
    <property type="match status" value="1"/>
</dbReference>
<keyword evidence="6" id="KW-0028">Amino-acid biosynthesis</keyword>
<evidence type="ECO:0000256" key="10">
    <source>
        <dbReference type="ARBA" id="ARBA00023299"/>
    </source>
</evidence>
<evidence type="ECO:0000256" key="1">
    <source>
        <dbReference type="ARBA" id="ARBA00001946"/>
    </source>
</evidence>
<dbReference type="InterPro" id="IPR036412">
    <property type="entry name" value="HAD-like_sf"/>
</dbReference>
<dbReference type="Proteomes" id="UP001161409">
    <property type="component" value="Unassembled WGS sequence"/>
</dbReference>
<keyword evidence="7" id="KW-0479">Metal-binding</keyword>
<gene>
    <name evidence="14" type="primary">serB</name>
    <name evidence="14" type="ORF">GCM10007924_03680</name>
</gene>
<reference evidence="14" key="1">
    <citation type="journal article" date="2014" name="Int. J. Syst. Evol. Microbiol.">
        <title>Complete genome of a new Firmicutes species belonging to the dominant human colonic microbiota ('Ruminococcus bicirculans') reveals two chromosomes and a selective capacity to utilize plant glucans.</title>
        <authorList>
            <consortium name="NISC Comparative Sequencing Program"/>
            <person name="Wegmann U."/>
            <person name="Louis P."/>
            <person name="Goesmann A."/>
            <person name="Henrissat B."/>
            <person name="Duncan S.H."/>
            <person name="Flint H.J."/>
        </authorList>
    </citation>
    <scope>NUCLEOTIDE SEQUENCE</scope>
    <source>
        <strain evidence="14">NBRC 103408</strain>
    </source>
</reference>
<dbReference type="RefSeq" id="WP_169559172.1">
    <property type="nucleotide sequence ID" value="NZ_BSNF01000001.1"/>
</dbReference>
<dbReference type="Gene3D" id="3.40.50.1000">
    <property type="entry name" value="HAD superfamily/HAD-like"/>
    <property type="match status" value="1"/>
</dbReference>
<evidence type="ECO:0000313" key="15">
    <source>
        <dbReference type="Proteomes" id="UP001161409"/>
    </source>
</evidence>
<reference evidence="14" key="2">
    <citation type="submission" date="2023-01" db="EMBL/GenBank/DDBJ databases">
        <title>Draft genome sequence of Sneathiella chinensis strain NBRC 103408.</title>
        <authorList>
            <person name="Sun Q."/>
            <person name="Mori K."/>
        </authorList>
    </citation>
    <scope>NUCLEOTIDE SEQUENCE</scope>
    <source>
        <strain evidence="14">NBRC 103408</strain>
    </source>
</reference>
<comment type="pathway">
    <text evidence="2">Amino-acid biosynthesis; L-serine biosynthesis; L-serine from 3-phospho-D-glycerate: step 3/3.</text>
</comment>
<dbReference type="EC" id="3.1.3.3" evidence="4"/>
<keyword evidence="9" id="KW-0460">Magnesium</keyword>
<dbReference type="EMBL" id="BSNF01000001">
    <property type="protein sequence ID" value="GLQ05147.1"/>
    <property type="molecule type" value="Genomic_DNA"/>
</dbReference>
<dbReference type="SUPFAM" id="SSF56784">
    <property type="entry name" value="HAD-like"/>
    <property type="match status" value="1"/>
</dbReference>
<keyword evidence="8" id="KW-0378">Hydrolase</keyword>
<dbReference type="InterPro" id="IPR050582">
    <property type="entry name" value="HAD-like_SerB"/>
</dbReference>
<dbReference type="InterPro" id="IPR004469">
    <property type="entry name" value="PSP"/>
</dbReference>
<dbReference type="SFLD" id="SFLDG01137">
    <property type="entry name" value="C1.6.1:_Phosphoserine_Phosphat"/>
    <property type="match status" value="1"/>
</dbReference>
<evidence type="ECO:0000256" key="9">
    <source>
        <dbReference type="ARBA" id="ARBA00022842"/>
    </source>
</evidence>
<name>A0ABQ5TYT6_9PROT</name>
<evidence type="ECO:0000256" key="13">
    <source>
        <dbReference type="ARBA" id="ARBA00048523"/>
    </source>
</evidence>
<dbReference type="SFLD" id="SFLDG01136">
    <property type="entry name" value="C1.6:_Phosphoserine_Phosphatas"/>
    <property type="match status" value="1"/>
</dbReference>
<keyword evidence="15" id="KW-1185">Reference proteome</keyword>
<protein>
    <recommendedName>
        <fullName evidence="5">Phosphoserine phosphatase</fullName>
        <ecNumber evidence="4">3.1.3.3</ecNumber>
    </recommendedName>
    <alternativeName>
        <fullName evidence="11">O-phosphoserine phosphohydrolase</fullName>
    </alternativeName>
</protein>